<sequence>MNARDIAGPNGVYTNIAFLPQGVFAASATNDTIREISAGRRANVLRQRQ</sequence>
<accession>X1F6V7</accession>
<protein>
    <submittedName>
        <fullName evidence="1">Uncharacterized protein</fullName>
    </submittedName>
</protein>
<dbReference type="AlphaFoldDB" id="X1F6V7"/>
<proteinExistence type="predicted"/>
<organism evidence="1">
    <name type="scientific">marine sediment metagenome</name>
    <dbReference type="NCBI Taxonomy" id="412755"/>
    <lineage>
        <taxon>unclassified sequences</taxon>
        <taxon>metagenomes</taxon>
        <taxon>ecological metagenomes</taxon>
    </lineage>
</organism>
<evidence type="ECO:0000313" key="1">
    <source>
        <dbReference type="EMBL" id="GAH40662.1"/>
    </source>
</evidence>
<dbReference type="EMBL" id="BARU01009715">
    <property type="protein sequence ID" value="GAH40662.1"/>
    <property type="molecule type" value="Genomic_DNA"/>
</dbReference>
<feature type="non-terminal residue" evidence="1">
    <location>
        <position position="49"/>
    </location>
</feature>
<comment type="caution">
    <text evidence="1">The sequence shown here is derived from an EMBL/GenBank/DDBJ whole genome shotgun (WGS) entry which is preliminary data.</text>
</comment>
<name>X1F6V7_9ZZZZ</name>
<reference evidence="1" key="1">
    <citation type="journal article" date="2014" name="Front. Microbiol.">
        <title>High frequency of phylogenetically diverse reductive dehalogenase-homologous genes in deep subseafloor sedimentary metagenomes.</title>
        <authorList>
            <person name="Kawai M."/>
            <person name="Futagami T."/>
            <person name="Toyoda A."/>
            <person name="Takaki Y."/>
            <person name="Nishi S."/>
            <person name="Hori S."/>
            <person name="Arai W."/>
            <person name="Tsubouchi T."/>
            <person name="Morono Y."/>
            <person name="Uchiyama I."/>
            <person name="Ito T."/>
            <person name="Fujiyama A."/>
            <person name="Inagaki F."/>
            <person name="Takami H."/>
        </authorList>
    </citation>
    <scope>NUCLEOTIDE SEQUENCE</scope>
    <source>
        <strain evidence="1">Expedition CK06-06</strain>
    </source>
</reference>
<gene>
    <name evidence="1" type="ORF">S03H2_18695</name>
</gene>